<accession>A0ABY7DYJ6</accession>
<dbReference type="InterPro" id="IPR050401">
    <property type="entry name" value="Cyclic_nucleotide_synthase"/>
</dbReference>
<organism evidence="14 15">
    <name type="scientific">Mya arenaria</name>
    <name type="common">Soft-shell clam</name>
    <dbReference type="NCBI Taxonomy" id="6604"/>
    <lineage>
        <taxon>Eukaryota</taxon>
        <taxon>Metazoa</taxon>
        <taxon>Spiralia</taxon>
        <taxon>Lophotrochozoa</taxon>
        <taxon>Mollusca</taxon>
        <taxon>Bivalvia</taxon>
        <taxon>Autobranchia</taxon>
        <taxon>Heteroconchia</taxon>
        <taxon>Euheterodonta</taxon>
        <taxon>Imparidentia</taxon>
        <taxon>Neoheterodontei</taxon>
        <taxon>Myida</taxon>
        <taxon>Myoidea</taxon>
        <taxon>Myidae</taxon>
        <taxon>Mya</taxon>
    </lineage>
</organism>
<dbReference type="Gene3D" id="3.30.70.1230">
    <property type="entry name" value="Nucleotide cyclase"/>
    <property type="match status" value="1"/>
</dbReference>
<evidence type="ECO:0000256" key="3">
    <source>
        <dbReference type="ARBA" id="ARBA00022692"/>
    </source>
</evidence>
<dbReference type="InterPro" id="IPR000719">
    <property type="entry name" value="Prot_kinase_dom"/>
</dbReference>
<dbReference type="InterPro" id="IPR001828">
    <property type="entry name" value="ANF_lig-bd_rcpt"/>
</dbReference>
<name>A0ABY7DYJ6_MYAAR</name>
<feature type="region of interest" description="Disordered" evidence="11">
    <location>
        <begin position="987"/>
        <end position="1021"/>
    </location>
</feature>
<dbReference type="SUPFAM" id="SSF55073">
    <property type="entry name" value="Nucleotide cyclase"/>
    <property type="match status" value="1"/>
</dbReference>
<dbReference type="Gene3D" id="6.10.250.780">
    <property type="match status" value="1"/>
</dbReference>
<sequence length="1021" mass="117118">MAYYNIPVINWVSLQQTIEKKDVLSTYVRTMTPLSSLKGLVNTFITSTGWKRFVIIRQSEDEYKAGADIVENGINSYRNAGWSVARTYSLEDHDDGEMLKSIMHEGRTHNMNMTNGEYQFLYTYTKVATGSMYKSFFSDRWWRKNDTYDDIARQAFENVLIITLGQHVKPAADWQDYALNSYNNLYRLRSDIPEPTTIPDEYSGYLFDSIRLYATLLNVSLRENKTKTGRDLAWVVTNNATQIQFKGLTGDVIMSTSSFDRMPAFFVLDMDKTGTFDNVAYIIFRFKEDGSLDTKSDFKTIRWGNGRNSSNRYFPPDTPKCGFFGDLCPSSPPPPTLPEQIYRWWRKEQDLKNTAWKINPSDLFFVPKHDSIKLLPTKSLTRRIHRLRSTSSIESAVSTHSRILSHMRTLPIGSDEHGHVLTNVAEYKGQTVAVKKSRKKKINIDRNFMLLMKNDVIKNEDINLDTMFKLSITVDICQGLDYIHKSPMKYHGNLKSSNCVIDSRWVCKLTDFNLQKLRHIEERLFWTPPEYLRKILRKEVVNGSVHGDVYALGIIMKELVCRNEPYSTETANYTPKEIITKVAKPVSTALVFRPEIFDNGVDSEYLVPNMKPVIRRCWEENEDARPPLKTLIRTLNRINPYKKASMVDNMMAMMEKYTTNLEDIVTERTEQLQEEKQKTDALLYRMLPPSFLAEGFDSVTIYLSDIVQFTNLANESTPMEIVNLLNALYTLFDESISPFDVYKVETIGDAYMVVSGLPERNGNVHVREIAGVALNILNNVLHFIIPHKPERQLKIRIGLHTGPVVAGVIGLVMPRYCLFGDTVNTASRMESNGEPLRIHISEQTKLALEEFPQFDTDKRGEMMIKGKGLMTTYWLTGQKEIHTDFEETHADMASDSSRESKLSLADSGIDTGRLSMLLDDTIHVHSTCNGNVTQTDDLQDDIHVQHGYENITNNQREDKGKNPPQESNHSFHSMNYFKDDISILFPVHEDNESSSTDDEVEPPAPEKKRKSSSFLSFIHHT</sequence>
<keyword evidence="3" id="KW-0812">Transmembrane</keyword>
<dbReference type="SUPFAM" id="SSF53822">
    <property type="entry name" value="Periplasmic binding protein-like I"/>
    <property type="match status" value="1"/>
</dbReference>
<keyword evidence="15" id="KW-1185">Reference proteome</keyword>
<comment type="subcellular location">
    <subcellularLocation>
        <location evidence="1">Membrane</location>
        <topology evidence="1">Single-pass type I membrane protein</topology>
    </subcellularLocation>
</comment>
<keyword evidence="4" id="KW-0547">Nucleotide-binding</keyword>
<dbReference type="Pfam" id="PF00211">
    <property type="entry name" value="Guanylate_cyc"/>
    <property type="match status" value="1"/>
</dbReference>
<dbReference type="InterPro" id="IPR018297">
    <property type="entry name" value="A/G_cyclase_CS"/>
</dbReference>
<dbReference type="InterPro" id="IPR029787">
    <property type="entry name" value="Nucleotide_cyclase"/>
</dbReference>
<evidence type="ECO:0000256" key="8">
    <source>
        <dbReference type="ARBA" id="ARBA00023293"/>
    </source>
</evidence>
<reference evidence="14" key="1">
    <citation type="submission" date="2022-11" db="EMBL/GenBank/DDBJ databases">
        <title>Centuries of genome instability and evolution in soft-shell clam transmissible cancer (bioRxiv).</title>
        <authorList>
            <person name="Hart S.F.M."/>
            <person name="Yonemitsu M.A."/>
            <person name="Giersch R.M."/>
            <person name="Beal B.F."/>
            <person name="Arriagada G."/>
            <person name="Davis B.W."/>
            <person name="Ostrander E.A."/>
            <person name="Goff S.P."/>
            <person name="Metzger M.J."/>
        </authorList>
    </citation>
    <scope>NUCLEOTIDE SEQUENCE</scope>
    <source>
        <strain evidence="14">MELC-2E11</strain>
        <tissue evidence="14">Siphon/mantle</tissue>
    </source>
</reference>
<proteinExistence type="inferred from homology"/>
<dbReference type="EC" id="4.6.1.2" evidence="2 10"/>
<dbReference type="Gene3D" id="1.10.510.10">
    <property type="entry name" value="Transferase(Phosphotransferase) domain 1"/>
    <property type="match status" value="1"/>
</dbReference>
<dbReference type="Pfam" id="PF01094">
    <property type="entry name" value="ANF_receptor"/>
    <property type="match status" value="1"/>
</dbReference>
<evidence type="ECO:0000313" key="14">
    <source>
        <dbReference type="EMBL" id="WAR01746.1"/>
    </source>
</evidence>
<dbReference type="PROSITE" id="PS50011">
    <property type="entry name" value="PROTEIN_KINASE_DOM"/>
    <property type="match status" value="1"/>
</dbReference>
<feature type="region of interest" description="Disordered" evidence="11">
    <location>
        <begin position="952"/>
        <end position="972"/>
    </location>
</feature>
<evidence type="ECO:0000256" key="11">
    <source>
        <dbReference type="SAM" id="MobiDB-lite"/>
    </source>
</evidence>
<comment type="catalytic activity">
    <reaction evidence="10">
        <text>GTP = 3',5'-cyclic GMP + diphosphate</text>
        <dbReference type="Rhea" id="RHEA:13665"/>
        <dbReference type="ChEBI" id="CHEBI:33019"/>
        <dbReference type="ChEBI" id="CHEBI:37565"/>
        <dbReference type="ChEBI" id="CHEBI:57746"/>
        <dbReference type="EC" id="4.6.1.2"/>
    </reaction>
</comment>
<evidence type="ECO:0000256" key="6">
    <source>
        <dbReference type="ARBA" id="ARBA00023136"/>
    </source>
</evidence>
<evidence type="ECO:0000259" key="12">
    <source>
        <dbReference type="PROSITE" id="PS50011"/>
    </source>
</evidence>
<evidence type="ECO:0000256" key="10">
    <source>
        <dbReference type="RuleBase" id="RU003431"/>
    </source>
</evidence>
<comment type="similarity">
    <text evidence="9">Belongs to the adenylyl cyclase class-4/guanylyl cyclase family.</text>
</comment>
<keyword evidence="6" id="KW-0472">Membrane</keyword>
<protein>
    <recommendedName>
        <fullName evidence="2 10">Guanylate cyclase</fullName>
        <ecNumber evidence="2 10">4.6.1.2</ecNumber>
    </recommendedName>
</protein>
<dbReference type="PANTHER" id="PTHR11920">
    <property type="entry name" value="GUANYLYL CYCLASE"/>
    <property type="match status" value="1"/>
</dbReference>
<dbReference type="EMBL" id="CP111015">
    <property type="protein sequence ID" value="WAR01746.1"/>
    <property type="molecule type" value="Genomic_DNA"/>
</dbReference>
<gene>
    <name evidence="14" type="ORF">MAR_008304</name>
</gene>
<dbReference type="PROSITE" id="PS50125">
    <property type="entry name" value="GUANYLATE_CYCLASE_2"/>
    <property type="match status" value="1"/>
</dbReference>
<feature type="domain" description="Protein kinase" evidence="12">
    <location>
        <begin position="313"/>
        <end position="642"/>
    </location>
</feature>
<dbReference type="CDD" id="cd07302">
    <property type="entry name" value="CHD"/>
    <property type="match status" value="1"/>
</dbReference>
<dbReference type="InterPro" id="IPR001245">
    <property type="entry name" value="Ser-Thr/Tyr_kinase_cat_dom"/>
</dbReference>
<dbReference type="Pfam" id="PF07714">
    <property type="entry name" value="PK_Tyr_Ser-Thr"/>
    <property type="match status" value="1"/>
</dbReference>
<dbReference type="InterPro" id="IPR011009">
    <property type="entry name" value="Kinase-like_dom_sf"/>
</dbReference>
<evidence type="ECO:0000259" key="13">
    <source>
        <dbReference type="PROSITE" id="PS50125"/>
    </source>
</evidence>
<feature type="domain" description="Guanylate cyclase" evidence="13">
    <location>
        <begin position="700"/>
        <end position="830"/>
    </location>
</feature>
<evidence type="ECO:0000256" key="5">
    <source>
        <dbReference type="ARBA" id="ARBA00022989"/>
    </source>
</evidence>
<keyword evidence="8 10" id="KW-0141">cGMP biosynthesis</keyword>
<dbReference type="Proteomes" id="UP001164746">
    <property type="component" value="Chromosome 4"/>
</dbReference>
<evidence type="ECO:0000256" key="1">
    <source>
        <dbReference type="ARBA" id="ARBA00004479"/>
    </source>
</evidence>
<dbReference type="PROSITE" id="PS00452">
    <property type="entry name" value="GUANYLATE_CYCLASE_1"/>
    <property type="match status" value="1"/>
</dbReference>
<dbReference type="InterPro" id="IPR028082">
    <property type="entry name" value="Peripla_BP_I"/>
</dbReference>
<evidence type="ECO:0000256" key="7">
    <source>
        <dbReference type="ARBA" id="ARBA00023239"/>
    </source>
</evidence>
<dbReference type="SMART" id="SM00044">
    <property type="entry name" value="CYCc"/>
    <property type="match status" value="1"/>
</dbReference>
<keyword evidence="5" id="KW-1133">Transmembrane helix</keyword>
<dbReference type="CDD" id="cd06352">
    <property type="entry name" value="PBP1_NPR_GC-like"/>
    <property type="match status" value="1"/>
</dbReference>
<evidence type="ECO:0000256" key="9">
    <source>
        <dbReference type="RuleBase" id="RU000405"/>
    </source>
</evidence>
<dbReference type="InterPro" id="IPR001054">
    <property type="entry name" value="A/G_cyclase"/>
</dbReference>
<keyword evidence="7 9" id="KW-0456">Lyase</keyword>
<evidence type="ECO:0000256" key="2">
    <source>
        <dbReference type="ARBA" id="ARBA00012202"/>
    </source>
</evidence>
<dbReference type="Gene3D" id="3.40.50.2300">
    <property type="match status" value="2"/>
</dbReference>
<evidence type="ECO:0000256" key="4">
    <source>
        <dbReference type="ARBA" id="ARBA00022741"/>
    </source>
</evidence>
<dbReference type="SUPFAM" id="SSF56112">
    <property type="entry name" value="Protein kinase-like (PK-like)"/>
    <property type="match status" value="1"/>
</dbReference>
<evidence type="ECO:0000313" key="15">
    <source>
        <dbReference type="Proteomes" id="UP001164746"/>
    </source>
</evidence>
<dbReference type="PANTHER" id="PTHR11920:SF501">
    <property type="entry name" value="GUANYLATE CYCLASE 32E"/>
    <property type="match status" value="1"/>
</dbReference>